<accession>A0ABR6J0V7</accession>
<dbReference type="SUPFAM" id="SSF158472">
    <property type="entry name" value="HAMP domain-like"/>
    <property type="match status" value="1"/>
</dbReference>
<dbReference type="RefSeq" id="WP_028740296.1">
    <property type="nucleotide sequence ID" value="NZ_JACIFX010000036.1"/>
</dbReference>
<keyword evidence="1" id="KW-1133">Transmembrane helix</keyword>
<feature type="domain" description="HAMP" evidence="2">
    <location>
        <begin position="173"/>
        <end position="226"/>
    </location>
</feature>
<organism evidence="3 4">
    <name type="scientific">Rhizobium mongolense</name>
    <dbReference type="NCBI Taxonomy" id="57676"/>
    <lineage>
        <taxon>Bacteria</taxon>
        <taxon>Pseudomonadati</taxon>
        <taxon>Pseudomonadota</taxon>
        <taxon>Alphaproteobacteria</taxon>
        <taxon>Hyphomicrobiales</taxon>
        <taxon>Rhizobiaceae</taxon>
        <taxon>Rhizobium/Agrobacterium group</taxon>
        <taxon>Rhizobium</taxon>
    </lineage>
</organism>
<keyword evidence="1" id="KW-0472">Membrane</keyword>
<dbReference type="Proteomes" id="UP000551353">
    <property type="component" value="Unassembled WGS sequence"/>
</dbReference>
<dbReference type="EMBL" id="JACIFX010000036">
    <property type="protein sequence ID" value="MBB4233299.1"/>
    <property type="molecule type" value="Genomic_DNA"/>
</dbReference>
<evidence type="ECO:0000256" key="1">
    <source>
        <dbReference type="SAM" id="Phobius"/>
    </source>
</evidence>
<evidence type="ECO:0000313" key="3">
    <source>
        <dbReference type="EMBL" id="MBB4233299.1"/>
    </source>
</evidence>
<dbReference type="SMART" id="SM00304">
    <property type="entry name" value="HAMP"/>
    <property type="match status" value="1"/>
</dbReference>
<comment type="caution">
    <text evidence="3">The sequence shown here is derived from an EMBL/GenBank/DDBJ whole genome shotgun (WGS) entry which is preliminary data.</text>
</comment>
<gene>
    <name evidence="3" type="ORF">GGD56_007205</name>
</gene>
<feature type="transmembrane region" description="Helical" evidence="1">
    <location>
        <begin position="149"/>
        <end position="171"/>
    </location>
</feature>
<proteinExistence type="predicted"/>
<protein>
    <submittedName>
        <fullName evidence="3">Methyl-accepting chemotaxis protein</fullName>
    </submittedName>
</protein>
<name>A0ABR6J0V7_9HYPH</name>
<reference evidence="3 4" key="1">
    <citation type="submission" date="2020-08" db="EMBL/GenBank/DDBJ databases">
        <title>Genomic Encyclopedia of Type Strains, Phase IV (KMG-V): Genome sequencing to study the core and pangenomes of soil and plant-associated prokaryotes.</title>
        <authorList>
            <person name="Whitman W."/>
        </authorList>
    </citation>
    <scope>NUCLEOTIDE SEQUENCE [LARGE SCALE GENOMIC DNA]</scope>
    <source>
        <strain evidence="3 4">SEMIA 4087</strain>
    </source>
</reference>
<dbReference type="InterPro" id="IPR003660">
    <property type="entry name" value="HAMP_dom"/>
</dbReference>
<dbReference type="PROSITE" id="PS50885">
    <property type="entry name" value="HAMP"/>
    <property type="match status" value="1"/>
</dbReference>
<sequence length="278" mass="29218">MIKGAVARSEGRHELVSTDFTAPSPGQSGQAIFAVAVADGFDPSKRGGTLLVAISTETIDKLLHDPTGFGPHGEAILAGSDGQLRSTSRFGNNQADMIADSFLKEGLASGTYRGENVLAASQRLKWGGHDWTVIALESIVEVFAPAMTMIWQIAAITAITALAALVVAMVASQSISRPIAHLVIGMKRLASRDASAVVGGTSRADEVGDMSRAVLVFRDNAIARVAAEEHAKRSQAAVESDRRMAESARAERLRVQADVVSQIGRSLSALVEGNCLAQ</sequence>
<evidence type="ECO:0000313" key="4">
    <source>
        <dbReference type="Proteomes" id="UP000551353"/>
    </source>
</evidence>
<dbReference type="Gene3D" id="6.10.340.10">
    <property type="match status" value="1"/>
</dbReference>
<dbReference type="Pfam" id="PF00672">
    <property type="entry name" value="HAMP"/>
    <property type="match status" value="1"/>
</dbReference>
<evidence type="ECO:0000259" key="2">
    <source>
        <dbReference type="PROSITE" id="PS50885"/>
    </source>
</evidence>
<keyword evidence="4" id="KW-1185">Reference proteome</keyword>
<keyword evidence="1" id="KW-0812">Transmembrane</keyword>